<accession>A0A553JQS0</accession>
<evidence type="ECO:0000313" key="2">
    <source>
        <dbReference type="EMBL" id="TRY14805.1"/>
    </source>
</evidence>
<dbReference type="EMBL" id="VKGK01000008">
    <property type="protein sequence ID" value="TRY14805.1"/>
    <property type="molecule type" value="Genomic_DNA"/>
</dbReference>
<dbReference type="Proteomes" id="UP000318126">
    <property type="component" value="Unassembled WGS sequence"/>
</dbReference>
<feature type="transmembrane region" description="Helical" evidence="1">
    <location>
        <begin position="26"/>
        <end position="50"/>
    </location>
</feature>
<feature type="transmembrane region" description="Helical" evidence="1">
    <location>
        <begin position="172"/>
        <end position="192"/>
    </location>
</feature>
<dbReference type="AlphaFoldDB" id="A0A553JQS0"/>
<evidence type="ECO:0000313" key="3">
    <source>
        <dbReference type="Proteomes" id="UP000318126"/>
    </source>
</evidence>
<reference evidence="3" key="1">
    <citation type="submission" date="2019-07" db="EMBL/GenBank/DDBJ databases">
        <title>Shewanella sp. YLB-08 draft genomic sequence.</title>
        <authorList>
            <person name="Yu L."/>
        </authorList>
    </citation>
    <scope>NUCLEOTIDE SEQUENCE [LARGE SCALE GENOMIC DNA]</scope>
    <source>
        <strain evidence="3">JCM 20706</strain>
    </source>
</reference>
<keyword evidence="1" id="KW-0472">Membrane</keyword>
<dbReference type="RefSeq" id="WP_143564204.1">
    <property type="nucleotide sequence ID" value="NZ_BMPL01000006.1"/>
</dbReference>
<proteinExistence type="predicted"/>
<gene>
    <name evidence="2" type="ORF">FN961_08965</name>
</gene>
<sequence length="422" mass="48687">MNNGKEIASVQGEVLKKEKALIKVSYFLWTVVFLLALVTGTVGINNLLYIEQSVKLTAVVTDKYASQSSSGTGSSRTVSTSLKILYQFENPYKKDKIELVSELAPLVYGTVNKGDDIAIYYNETAKPKTRISQPLHFWMMFFISSLVFGAALLMATLVSRQSALTKERRRQLIYLVLVMFILPIVVNILSFTQQNNQLQAEREAEADWPRWPAFETAVPKPEWWDQVSIKYFDPMDYTSEEYSDYVKHNTDSDKYHRSFKVTYALMLKHQDDPYTLGGLLGRGTTRQYMSIYEFFLSQYMHQEWQGEYCSQPCNDATQMVEMAGVLMSMKLDENQIDSSLKLAIDIMQYKFSRANNRGKYYFLNSYRRLLEHLEGKEVAKLTLGVLVEESLQEAVEQGLTGQVRKWEKFWSSTQREIGIYSK</sequence>
<keyword evidence="1" id="KW-1133">Transmembrane helix</keyword>
<keyword evidence="1" id="KW-0812">Transmembrane</keyword>
<feature type="transmembrane region" description="Helical" evidence="1">
    <location>
        <begin position="137"/>
        <end position="160"/>
    </location>
</feature>
<protein>
    <recommendedName>
        <fullName evidence="4">DUF3592 domain-containing protein</fullName>
    </recommendedName>
</protein>
<keyword evidence="3" id="KW-1185">Reference proteome</keyword>
<dbReference type="OrthoDB" id="6255480at2"/>
<comment type="caution">
    <text evidence="2">The sequence shown here is derived from an EMBL/GenBank/DDBJ whole genome shotgun (WGS) entry which is preliminary data.</text>
</comment>
<evidence type="ECO:0008006" key="4">
    <source>
        <dbReference type="Google" id="ProtNLM"/>
    </source>
</evidence>
<evidence type="ECO:0000256" key="1">
    <source>
        <dbReference type="SAM" id="Phobius"/>
    </source>
</evidence>
<name>A0A553JQS0_SHEHA</name>
<organism evidence="2 3">
    <name type="scientific">Shewanella hanedai</name>
    <name type="common">Alteromonas hanedai</name>
    <dbReference type="NCBI Taxonomy" id="25"/>
    <lineage>
        <taxon>Bacteria</taxon>
        <taxon>Pseudomonadati</taxon>
        <taxon>Pseudomonadota</taxon>
        <taxon>Gammaproteobacteria</taxon>
        <taxon>Alteromonadales</taxon>
        <taxon>Shewanellaceae</taxon>
        <taxon>Shewanella</taxon>
    </lineage>
</organism>